<sequence>MKMQTIGVVGLGLLGRGIAGCLLAHGLRVIAFDRSAQELAAARVEIARAIDELIAHDVIPTSVREDWPHRFTEASTLDDLAACNFVIESITESVESKSALYVLLEDILPPTTPIASNTSALPISSLQRGLRYPERIVGMHWAEPAHATRFLELIRGEATSDATLEAASQLALLLSKDPCIVQQDIPGFIANRLGYALYREACNLLATGVADAETIDRSFRNSVGLWASVCGPLRWIDLTGGPALYGKAMQGVLPTLSNATEVPEPLATMMASGLTGVRDGQGFHTYTSEDAHRWEQIYREQVWRVHAVAEEVFPLHKDEPA</sequence>
<dbReference type="Pfam" id="PF00725">
    <property type="entry name" value="3HCDH"/>
    <property type="match status" value="1"/>
</dbReference>
<proteinExistence type="inferred from homology"/>
<evidence type="ECO:0000259" key="4">
    <source>
        <dbReference type="Pfam" id="PF00725"/>
    </source>
</evidence>
<dbReference type="Pfam" id="PF02737">
    <property type="entry name" value="3HCDH_N"/>
    <property type="match status" value="1"/>
</dbReference>
<dbReference type="InterPro" id="IPR022694">
    <property type="entry name" value="3-OHacyl-CoA_DH"/>
</dbReference>
<dbReference type="Proteomes" id="UP000236728">
    <property type="component" value="Unassembled WGS sequence"/>
</dbReference>
<organism evidence="6 7">
    <name type="scientific">Bryocella elongata</name>
    <dbReference type="NCBI Taxonomy" id="863522"/>
    <lineage>
        <taxon>Bacteria</taxon>
        <taxon>Pseudomonadati</taxon>
        <taxon>Acidobacteriota</taxon>
        <taxon>Terriglobia</taxon>
        <taxon>Terriglobales</taxon>
        <taxon>Acidobacteriaceae</taxon>
        <taxon>Bryocella</taxon>
    </lineage>
</organism>
<feature type="domain" description="3-hydroxyacyl-CoA dehydrogenase C-terminal" evidence="4">
    <location>
        <begin position="187"/>
        <end position="286"/>
    </location>
</feature>
<dbReference type="InterPro" id="IPR006180">
    <property type="entry name" value="3-OHacyl-CoA_DH_CS"/>
</dbReference>
<evidence type="ECO:0000313" key="7">
    <source>
        <dbReference type="Proteomes" id="UP000236728"/>
    </source>
</evidence>
<dbReference type="InterPro" id="IPR036291">
    <property type="entry name" value="NAD(P)-bd_dom_sf"/>
</dbReference>
<evidence type="ECO:0000256" key="3">
    <source>
        <dbReference type="PIRSR" id="PIRSR000105-1"/>
    </source>
</evidence>
<dbReference type="InterPro" id="IPR013328">
    <property type="entry name" value="6PGD_dom2"/>
</dbReference>
<dbReference type="SUPFAM" id="SSF48179">
    <property type="entry name" value="6-phosphogluconate dehydrogenase C-terminal domain-like"/>
    <property type="match status" value="1"/>
</dbReference>
<dbReference type="GO" id="GO:0070403">
    <property type="term" value="F:NAD+ binding"/>
    <property type="evidence" value="ECO:0007669"/>
    <property type="project" value="InterPro"/>
</dbReference>
<evidence type="ECO:0000256" key="1">
    <source>
        <dbReference type="ARBA" id="ARBA00009463"/>
    </source>
</evidence>
<evidence type="ECO:0000313" key="6">
    <source>
        <dbReference type="EMBL" id="SEG67233.1"/>
    </source>
</evidence>
<dbReference type="InterPro" id="IPR008927">
    <property type="entry name" value="6-PGluconate_DH-like_C_sf"/>
</dbReference>
<comment type="similarity">
    <text evidence="1">Belongs to the 3-hydroxyacyl-CoA dehydrogenase family.</text>
</comment>
<name>A0A1H6C2X8_9BACT</name>
<dbReference type="OrthoDB" id="9771883at2"/>
<dbReference type="AlphaFoldDB" id="A0A1H6C2X8"/>
<dbReference type="PROSITE" id="PS00067">
    <property type="entry name" value="3HCDH"/>
    <property type="match status" value="1"/>
</dbReference>
<dbReference type="InterPro" id="IPR006108">
    <property type="entry name" value="3HC_DH_C"/>
</dbReference>
<dbReference type="EMBL" id="FNVA01000008">
    <property type="protein sequence ID" value="SEG67233.1"/>
    <property type="molecule type" value="Genomic_DNA"/>
</dbReference>
<reference evidence="6 7" key="1">
    <citation type="submission" date="2016-10" db="EMBL/GenBank/DDBJ databases">
        <authorList>
            <person name="de Groot N.N."/>
        </authorList>
    </citation>
    <scope>NUCLEOTIDE SEQUENCE [LARGE SCALE GENOMIC DNA]</scope>
    <source>
        <strain evidence="6 7">DSM 22489</strain>
    </source>
</reference>
<dbReference type="PANTHER" id="PTHR48075:SF5">
    <property type="entry name" value="3-HYDROXYBUTYRYL-COA DEHYDROGENASE"/>
    <property type="match status" value="1"/>
</dbReference>
<feature type="site" description="Important for catalytic activity" evidence="3">
    <location>
        <position position="140"/>
    </location>
</feature>
<dbReference type="GO" id="GO:0016616">
    <property type="term" value="F:oxidoreductase activity, acting on the CH-OH group of donors, NAD or NADP as acceptor"/>
    <property type="evidence" value="ECO:0007669"/>
    <property type="project" value="InterPro"/>
</dbReference>
<gene>
    <name evidence="6" type="ORF">SAMN05421819_4203</name>
</gene>
<dbReference type="Gene3D" id="1.10.1040.10">
    <property type="entry name" value="N-(1-d-carboxylethyl)-l-norvaline Dehydrogenase, domain 2"/>
    <property type="match status" value="1"/>
</dbReference>
<dbReference type="InterPro" id="IPR006176">
    <property type="entry name" value="3-OHacyl-CoA_DH_NAD-bd"/>
</dbReference>
<accession>A0A1H6C2X8</accession>
<evidence type="ECO:0000259" key="5">
    <source>
        <dbReference type="Pfam" id="PF02737"/>
    </source>
</evidence>
<keyword evidence="2" id="KW-0560">Oxidoreductase</keyword>
<protein>
    <submittedName>
        <fullName evidence="6">3-hydroxybutyryl-CoA dehydrogenase</fullName>
    </submittedName>
</protein>
<feature type="domain" description="3-hydroxyacyl-CoA dehydrogenase NAD binding" evidence="5">
    <location>
        <begin position="5"/>
        <end position="183"/>
    </location>
</feature>
<dbReference type="Gene3D" id="3.40.50.720">
    <property type="entry name" value="NAD(P)-binding Rossmann-like Domain"/>
    <property type="match status" value="1"/>
</dbReference>
<dbReference type="PANTHER" id="PTHR48075">
    <property type="entry name" value="3-HYDROXYACYL-COA DEHYDROGENASE FAMILY PROTEIN"/>
    <property type="match status" value="1"/>
</dbReference>
<dbReference type="PIRSF" id="PIRSF000105">
    <property type="entry name" value="HCDH"/>
    <property type="match status" value="1"/>
</dbReference>
<keyword evidence="7" id="KW-1185">Reference proteome</keyword>
<dbReference type="GO" id="GO:0006631">
    <property type="term" value="P:fatty acid metabolic process"/>
    <property type="evidence" value="ECO:0007669"/>
    <property type="project" value="InterPro"/>
</dbReference>
<evidence type="ECO:0000256" key="2">
    <source>
        <dbReference type="ARBA" id="ARBA00023002"/>
    </source>
</evidence>
<dbReference type="SUPFAM" id="SSF51735">
    <property type="entry name" value="NAD(P)-binding Rossmann-fold domains"/>
    <property type="match status" value="1"/>
</dbReference>